<dbReference type="OrthoDB" id="5835829at2759"/>
<sequence length="587" mass="64327">MGRNGEVREEAGVGGGFRRRKGGSEAAGAGASSSFAEGMGEFVLSSMDARFSGSVDEDELFVPSRQPVFGHSKSTAASSGISKGQDHTFLRSYSDRLLKCDLTLDMLSENEKIKIFEKLVKFQNDGTVEVDVTRSALVTSELSEIDAFGYVPRDIEEVTPGITKSVPKLKIAILVVGTRGDVQPFIALAKRLQEFGHYVRLATHVNFRTFVKSAGIDFYPLGGDPRIMAQYMTKNKGFCLAAPTEIYAQRKQLKEIIFSVLPACTEPDLDTGTPFRAQAIIANPPAYGHLHIAEALGIPLHIFFTFPWTGFINDFRKKLNLPPIAYFSTYHGSISHLPTGYMWSPQLMPKPKDWGPLVDVVGYCFLNLGTKYQPPPELSQWLQQGPKPIYIGFGSMPLDDEKKVTATILDALRETGQRGIISRGWGALASFSEVPVDVFVLEDCPHDWLFPRCAAVVHHGGAGTTAAGLIAGCPTTVVPFFGDQFFWAERVHARGVGPAPIPIAALTVEALSNAIRFMLDPEVKSRAMELAIAIGNEDGVAAAVDAFHRHLPSELPLAPPAHVEEERIDFFQWFSRALEKCCSPFNF</sequence>
<dbReference type="GO" id="GO:0016906">
    <property type="term" value="F:sterol 3-beta-glucosyltransferase activity"/>
    <property type="evidence" value="ECO:0007669"/>
    <property type="project" value="UniProtKB-ARBA"/>
</dbReference>
<dbReference type="STRING" id="4540.A0A3L6RN19"/>
<feature type="domain" description="Glycosyltransferase family 28 N-terminal" evidence="3">
    <location>
        <begin position="171"/>
        <end position="309"/>
    </location>
</feature>
<dbReference type="AlphaFoldDB" id="A0A3L6RN19"/>
<dbReference type="FunFam" id="3.40.50.2000:FF:000009">
    <property type="entry name" value="Sterol 3-beta-glucosyltransferase UGT80A2"/>
    <property type="match status" value="1"/>
</dbReference>
<feature type="compositionally biased region" description="Basic and acidic residues" evidence="2">
    <location>
        <begin position="1"/>
        <end position="11"/>
    </location>
</feature>
<accession>A0A3L6RN19</accession>
<dbReference type="SUPFAM" id="SSF53756">
    <property type="entry name" value="UDP-Glycosyltransferase/glycogen phosphorylase"/>
    <property type="match status" value="1"/>
</dbReference>
<dbReference type="Pfam" id="PF06722">
    <property type="entry name" value="EryCIII-like_C"/>
    <property type="match status" value="1"/>
</dbReference>
<organism evidence="5 6">
    <name type="scientific">Panicum miliaceum</name>
    <name type="common">Proso millet</name>
    <name type="synonym">Broomcorn millet</name>
    <dbReference type="NCBI Taxonomy" id="4540"/>
    <lineage>
        <taxon>Eukaryota</taxon>
        <taxon>Viridiplantae</taxon>
        <taxon>Streptophyta</taxon>
        <taxon>Embryophyta</taxon>
        <taxon>Tracheophyta</taxon>
        <taxon>Spermatophyta</taxon>
        <taxon>Magnoliopsida</taxon>
        <taxon>Liliopsida</taxon>
        <taxon>Poales</taxon>
        <taxon>Poaceae</taxon>
        <taxon>PACMAD clade</taxon>
        <taxon>Panicoideae</taxon>
        <taxon>Panicodae</taxon>
        <taxon>Paniceae</taxon>
        <taxon>Panicinae</taxon>
        <taxon>Panicum</taxon>
        <taxon>Panicum sect. Panicum</taxon>
    </lineage>
</organism>
<keyword evidence="6" id="KW-1185">Reference proteome</keyword>
<dbReference type="InterPro" id="IPR010610">
    <property type="entry name" value="EryCIII-like_C"/>
</dbReference>
<evidence type="ECO:0000313" key="5">
    <source>
        <dbReference type="EMBL" id="RLN05195.1"/>
    </source>
</evidence>
<dbReference type="EMBL" id="PQIB02000008">
    <property type="protein sequence ID" value="RLN05195.1"/>
    <property type="molecule type" value="Genomic_DNA"/>
</dbReference>
<evidence type="ECO:0000256" key="1">
    <source>
        <dbReference type="ARBA" id="ARBA00022679"/>
    </source>
</evidence>
<evidence type="ECO:0000313" key="6">
    <source>
        <dbReference type="Proteomes" id="UP000275267"/>
    </source>
</evidence>
<dbReference type="Pfam" id="PF03033">
    <property type="entry name" value="Glyco_transf_28"/>
    <property type="match status" value="1"/>
</dbReference>
<name>A0A3L6RN19_PANMI</name>
<feature type="region of interest" description="Disordered" evidence="2">
    <location>
        <begin position="1"/>
        <end position="32"/>
    </location>
</feature>
<dbReference type="InterPro" id="IPR050426">
    <property type="entry name" value="Glycosyltransferase_28"/>
</dbReference>
<dbReference type="PANTHER" id="PTHR48050">
    <property type="entry name" value="STEROL 3-BETA-GLUCOSYLTRANSFERASE"/>
    <property type="match status" value="1"/>
</dbReference>
<evidence type="ECO:0000259" key="3">
    <source>
        <dbReference type="Pfam" id="PF03033"/>
    </source>
</evidence>
<dbReference type="InterPro" id="IPR004276">
    <property type="entry name" value="GlycoTrans_28_N"/>
</dbReference>
<comment type="caution">
    <text evidence="5">The sequence shown here is derived from an EMBL/GenBank/DDBJ whole genome shotgun (WGS) entry which is preliminary data.</text>
</comment>
<proteinExistence type="predicted"/>
<dbReference type="Proteomes" id="UP000275267">
    <property type="component" value="Unassembled WGS sequence"/>
</dbReference>
<evidence type="ECO:0000256" key="2">
    <source>
        <dbReference type="SAM" id="MobiDB-lite"/>
    </source>
</evidence>
<dbReference type="PANTHER" id="PTHR48050:SF16">
    <property type="entry name" value="STEROL 3-BETA-GLUCOSYLTRANSFERASE UGT80B1"/>
    <property type="match status" value="1"/>
</dbReference>
<dbReference type="GO" id="GO:0005975">
    <property type="term" value="P:carbohydrate metabolic process"/>
    <property type="evidence" value="ECO:0007669"/>
    <property type="project" value="InterPro"/>
</dbReference>
<dbReference type="InterPro" id="IPR002213">
    <property type="entry name" value="UDP_glucos_trans"/>
</dbReference>
<dbReference type="CDD" id="cd03784">
    <property type="entry name" value="GT1_Gtf-like"/>
    <property type="match status" value="1"/>
</dbReference>
<gene>
    <name evidence="5" type="ORF">C2845_PM13G14480</name>
</gene>
<reference evidence="6" key="1">
    <citation type="journal article" date="2019" name="Nat. Commun.">
        <title>The genome of broomcorn millet.</title>
        <authorList>
            <person name="Zou C."/>
            <person name="Miki D."/>
            <person name="Li D."/>
            <person name="Tang Q."/>
            <person name="Xiao L."/>
            <person name="Rajput S."/>
            <person name="Deng P."/>
            <person name="Jia W."/>
            <person name="Huang R."/>
            <person name="Zhang M."/>
            <person name="Sun Y."/>
            <person name="Hu J."/>
            <person name="Fu X."/>
            <person name="Schnable P.S."/>
            <person name="Li F."/>
            <person name="Zhang H."/>
            <person name="Feng B."/>
            <person name="Zhu X."/>
            <person name="Liu R."/>
            <person name="Schnable J.C."/>
            <person name="Zhu J.-K."/>
            <person name="Zhang H."/>
        </authorList>
    </citation>
    <scope>NUCLEOTIDE SEQUENCE [LARGE SCALE GENOMIC DNA]</scope>
</reference>
<feature type="domain" description="Erythromycin biosynthesis protein CIII-like C-terminal" evidence="4">
    <location>
        <begin position="418"/>
        <end position="530"/>
    </location>
</feature>
<protein>
    <submittedName>
        <fullName evidence="5">Uncharacterized protein</fullName>
    </submittedName>
</protein>
<keyword evidence="1" id="KW-0808">Transferase</keyword>
<evidence type="ECO:0000259" key="4">
    <source>
        <dbReference type="Pfam" id="PF06722"/>
    </source>
</evidence>
<dbReference type="Gene3D" id="3.40.50.2000">
    <property type="entry name" value="Glycogen Phosphorylase B"/>
    <property type="match status" value="2"/>
</dbReference>